<dbReference type="HOGENOM" id="CLU_1130022_0_0_1"/>
<dbReference type="InterPro" id="IPR057066">
    <property type="entry name" value="Ig_ILCR1"/>
</dbReference>
<proteinExistence type="predicted"/>
<name>K1PT74_MAGGI</name>
<evidence type="ECO:0000259" key="1">
    <source>
        <dbReference type="Pfam" id="PF23608"/>
    </source>
</evidence>
<gene>
    <name evidence="2" type="ORF">CGI_10021487</name>
</gene>
<organism evidence="2">
    <name type="scientific">Magallana gigas</name>
    <name type="common">Pacific oyster</name>
    <name type="synonym">Crassostrea gigas</name>
    <dbReference type="NCBI Taxonomy" id="29159"/>
    <lineage>
        <taxon>Eukaryota</taxon>
        <taxon>Metazoa</taxon>
        <taxon>Spiralia</taxon>
        <taxon>Lophotrochozoa</taxon>
        <taxon>Mollusca</taxon>
        <taxon>Bivalvia</taxon>
        <taxon>Autobranchia</taxon>
        <taxon>Pteriomorphia</taxon>
        <taxon>Ostreida</taxon>
        <taxon>Ostreoidea</taxon>
        <taxon>Ostreidae</taxon>
        <taxon>Magallana</taxon>
    </lineage>
</organism>
<feature type="domain" description="ILCR1 Ig-like" evidence="1">
    <location>
        <begin position="57"/>
        <end position="165"/>
    </location>
</feature>
<dbReference type="EMBL" id="JH816055">
    <property type="protein sequence ID" value="EKC24888.1"/>
    <property type="molecule type" value="Genomic_DNA"/>
</dbReference>
<sequence>MKVNDAHAVLLVSRSLPPAPAEYDRYLNATETVWTWGEWGFCPPNSDCLGTPTPSCKWVTTIMNKALTNDSGPFNQIQVVFALAPPEFPFTVYTISLHNVNDTSPVSAVNVTKDFPSHVFKGISPGTYIVKVLPFDPYFDQGSDRCLCKNENSRCLPCTPTITSDFTVGYSTPTPSCKWVTTIMNKALTNDSGPFNKIQVTFALAPPEFPFTVYTISLHNVNDTSPVSAVNVTKDENYTKRNVYYL</sequence>
<dbReference type="Pfam" id="PF23608">
    <property type="entry name" value="Ig_ILCR1"/>
    <property type="match status" value="2"/>
</dbReference>
<dbReference type="InParanoid" id="K1PT74"/>
<evidence type="ECO:0000313" key="2">
    <source>
        <dbReference type="EMBL" id="EKC24888.1"/>
    </source>
</evidence>
<reference evidence="2" key="1">
    <citation type="journal article" date="2012" name="Nature">
        <title>The oyster genome reveals stress adaptation and complexity of shell formation.</title>
        <authorList>
            <person name="Zhang G."/>
            <person name="Fang X."/>
            <person name="Guo X."/>
            <person name="Li L."/>
            <person name="Luo R."/>
            <person name="Xu F."/>
            <person name="Yang P."/>
            <person name="Zhang L."/>
            <person name="Wang X."/>
            <person name="Qi H."/>
            <person name="Xiong Z."/>
            <person name="Que H."/>
            <person name="Xie Y."/>
            <person name="Holland P.W."/>
            <person name="Paps J."/>
            <person name="Zhu Y."/>
            <person name="Wu F."/>
            <person name="Chen Y."/>
            <person name="Wang J."/>
            <person name="Peng C."/>
            <person name="Meng J."/>
            <person name="Yang L."/>
            <person name="Liu J."/>
            <person name="Wen B."/>
            <person name="Zhang N."/>
            <person name="Huang Z."/>
            <person name="Zhu Q."/>
            <person name="Feng Y."/>
            <person name="Mount A."/>
            <person name="Hedgecock D."/>
            <person name="Xu Z."/>
            <person name="Liu Y."/>
            <person name="Domazet-Loso T."/>
            <person name="Du Y."/>
            <person name="Sun X."/>
            <person name="Zhang S."/>
            <person name="Liu B."/>
            <person name="Cheng P."/>
            <person name="Jiang X."/>
            <person name="Li J."/>
            <person name="Fan D."/>
            <person name="Wang W."/>
            <person name="Fu W."/>
            <person name="Wang T."/>
            <person name="Wang B."/>
            <person name="Zhang J."/>
            <person name="Peng Z."/>
            <person name="Li Y."/>
            <person name="Li N."/>
            <person name="Wang J."/>
            <person name="Chen M."/>
            <person name="He Y."/>
            <person name="Tan F."/>
            <person name="Song X."/>
            <person name="Zheng Q."/>
            <person name="Huang R."/>
            <person name="Yang H."/>
            <person name="Du X."/>
            <person name="Chen L."/>
            <person name="Yang M."/>
            <person name="Gaffney P.M."/>
            <person name="Wang S."/>
            <person name="Luo L."/>
            <person name="She Z."/>
            <person name="Ming Y."/>
            <person name="Huang W."/>
            <person name="Zhang S."/>
            <person name="Huang B."/>
            <person name="Zhang Y."/>
            <person name="Qu T."/>
            <person name="Ni P."/>
            <person name="Miao G."/>
            <person name="Wang J."/>
            <person name="Wang Q."/>
            <person name="Steinberg C.E."/>
            <person name="Wang H."/>
            <person name="Li N."/>
            <person name="Qian L."/>
            <person name="Zhang G."/>
            <person name="Li Y."/>
            <person name="Yang H."/>
            <person name="Liu X."/>
            <person name="Wang J."/>
            <person name="Yin Y."/>
            <person name="Wang J."/>
        </authorList>
    </citation>
    <scope>NUCLEOTIDE SEQUENCE [LARGE SCALE GENOMIC DNA]</scope>
    <source>
        <strain evidence="2">05x7-T-G4-1.051#20</strain>
    </source>
</reference>
<protein>
    <recommendedName>
        <fullName evidence="1">ILCR1 Ig-like domain-containing protein</fullName>
    </recommendedName>
</protein>
<accession>K1PT74</accession>
<dbReference type="AlphaFoldDB" id="K1PT74"/>
<feature type="domain" description="ILCR1 Ig-like" evidence="1">
    <location>
        <begin position="178"/>
        <end position="242"/>
    </location>
</feature>